<sequence>MTSTEPPPTSPTASPNASFLSLISSGKNGTLTYSTLLPHLQKLPCYNLQQKTLLLTDCLPSIRLTKKTTLILPTLKELSITGDISLTVVCLKCLSSLSKSNKKYRKQIDDIVSMIYTYNSDSTNTISACLRFYDDLICSDVKVLINPILTGIAAFSTLQNVDLLCGVVLEGLKRWRGEEIGRMYGVLGREIVNLVYKGKLKIEGVLMQEVGGKVKNEIRILSRENEQSSGVNLFEKFSITGGKWAEFVEGFIEELKEGGVEIGKEEVRMNVALATPSRATVSPLRNDSNALPRETTILTRLAMLAQIVGGRRKKYLEFLKVKGFSGVCGLVEWVGKKETVAKGTEKPS</sequence>
<dbReference type="EMBL" id="BLQM01000003">
    <property type="protein sequence ID" value="GMH48013.1"/>
    <property type="molecule type" value="Genomic_DNA"/>
</dbReference>
<evidence type="ECO:0000313" key="1">
    <source>
        <dbReference type="EMBL" id="GMH48013.1"/>
    </source>
</evidence>
<gene>
    <name evidence="1" type="ORF">TL16_g00195</name>
</gene>
<name>A0A9W7DRF2_9STRA</name>
<comment type="caution">
    <text evidence="1">The sequence shown here is derived from an EMBL/GenBank/DDBJ whole genome shotgun (WGS) entry which is preliminary data.</text>
</comment>
<accession>A0A9W7DRF2</accession>
<proteinExistence type="predicted"/>
<evidence type="ECO:0000313" key="2">
    <source>
        <dbReference type="Proteomes" id="UP001162640"/>
    </source>
</evidence>
<organism evidence="1 2">
    <name type="scientific">Triparma laevis f. inornata</name>
    <dbReference type="NCBI Taxonomy" id="1714386"/>
    <lineage>
        <taxon>Eukaryota</taxon>
        <taxon>Sar</taxon>
        <taxon>Stramenopiles</taxon>
        <taxon>Ochrophyta</taxon>
        <taxon>Bolidophyceae</taxon>
        <taxon>Parmales</taxon>
        <taxon>Triparmaceae</taxon>
        <taxon>Triparma</taxon>
    </lineage>
</organism>
<dbReference type="AlphaFoldDB" id="A0A9W7DRF2"/>
<protein>
    <submittedName>
        <fullName evidence="1">Uncharacterized protein</fullName>
    </submittedName>
</protein>
<reference evidence="2" key="1">
    <citation type="journal article" date="2023" name="Commun. Biol.">
        <title>Genome analysis of Parmales, the sister group of diatoms, reveals the evolutionary specialization of diatoms from phago-mixotrophs to photoautotrophs.</title>
        <authorList>
            <person name="Ban H."/>
            <person name="Sato S."/>
            <person name="Yoshikawa S."/>
            <person name="Yamada K."/>
            <person name="Nakamura Y."/>
            <person name="Ichinomiya M."/>
            <person name="Sato N."/>
            <person name="Blanc-Mathieu R."/>
            <person name="Endo H."/>
            <person name="Kuwata A."/>
            <person name="Ogata H."/>
        </authorList>
    </citation>
    <scope>NUCLEOTIDE SEQUENCE [LARGE SCALE GENOMIC DNA]</scope>
</reference>
<dbReference type="Proteomes" id="UP001162640">
    <property type="component" value="Unassembled WGS sequence"/>
</dbReference>